<name>A0ACB8SZM3_9AGAM</name>
<proteinExistence type="predicted"/>
<sequence>MVLNPPSQPRDVLAGRNASYTNLLLDSPPHAMEIFQYGVQSFLGRSYKLLRCWIVRMYMSESRNFLYSLVCFTLICRCLFFIPKWKVYLNKAESRGSFRLLAVTTHRWSPSCTLRGHNPRTAAPLNDSVASVHAGGIRTTPQLASDFQSRDAVYSARTHWHAR</sequence>
<organism evidence="1 2">
    <name type="scientific">Artomyces pyxidatus</name>
    <dbReference type="NCBI Taxonomy" id="48021"/>
    <lineage>
        <taxon>Eukaryota</taxon>
        <taxon>Fungi</taxon>
        <taxon>Dikarya</taxon>
        <taxon>Basidiomycota</taxon>
        <taxon>Agaricomycotina</taxon>
        <taxon>Agaricomycetes</taxon>
        <taxon>Russulales</taxon>
        <taxon>Auriscalpiaceae</taxon>
        <taxon>Artomyces</taxon>
    </lineage>
</organism>
<reference evidence="1" key="1">
    <citation type="submission" date="2021-03" db="EMBL/GenBank/DDBJ databases">
        <authorList>
            <consortium name="DOE Joint Genome Institute"/>
            <person name="Ahrendt S."/>
            <person name="Looney B.P."/>
            <person name="Miyauchi S."/>
            <person name="Morin E."/>
            <person name="Drula E."/>
            <person name="Courty P.E."/>
            <person name="Chicoki N."/>
            <person name="Fauchery L."/>
            <person name="Kohler A."/>
            <person name="Kuo A."/>
            <person name="Labutti K."/>
            <person name="Pangilinan J."/>
            <person name="Lipzen A."/>
            <person name="Riley R."/>
            <person name="Andreopoulos W."/>
            <person name="He G."/>
            <person name="Johnson J."/>
            <person name="Barry K.W."/>
            <person name="Grigoriev I.V."/>
            <person name="Nagy L."/>
            <person name="Hibbett D."/>
            <person name="Henrissat B."/>
            <person name="Matheny P.B."/>
            <person name="Labbe J."/>
            <person name="Martin F."/>
        </authorList>
    </citation>
    <scope>NUCLEOTIDE SEQUENCE</scope>
    <source>
        <strain evidence="1">HHB10654</strain>
    </source>
</reference>
<comment type="caution">
    <text evidence="1">The sequence shown here is derived from an EMBL/GenBank/DDBJ whole genome shotgun (WGS) entry which is preliminary data.</text>
</comment>
<accession>A0ACB8SZM3</accession>
<keyword evidence="2" id="KW-1185">Reference proteome</keyword>
<dbReference type="Proteomes" id="UP000814140">
    <property type="component" value="Unassembled WGS sequence"/>
</dbReference>
<reference evidence="1" key="2">
    <citation type="journal article" date="2022" name="New Phytol.">
        <title>Evolutionary transition to the ectomycorrhizal habit in the genomes of a hyperdiverse lineage of mushroom-forming fungi.</title>
        <authorList>
            <person name="Looney B."/>
            <person name="Miyauchi S."/>
            <person name="Morin E."/>
            <person name="Drula E."/>
            <person name="Courty P.E."/>
            <person name="Kohler A."/>
            <person name="Kuo A."/>
            <person name="LaButti K."/>
            <person name="Pangilinan J."/>
            <person name="Lipzen A."/>
            <person name="Riley R."/>
            <person name="Andreopoulos W."/>
            <person name="He G."/>
            <person name="Johnson J."/>
            <person name="Nolan M."/>
            <person name="Tritt A."/>
            <person name="Barry K.W."/>
            <person name="Grigoriev I.V."/>
            <person name="Nagy L.G."/>
            <person name="Hibbett D."/>
            <person name="Henrissat B."/>
            <person name="Matheny P.B."/>
            <person name="Labbe J."/>
            <person name="Martin F.M."/>
        </authorList>
    </citation>
    <scope>NUCLEOTIDE SEQUENCE</scope>
    <source>
        <strain evidence="1">HHB10654</strain>
    </source>
</reference>
<gene>
    <name evidence="1" type="ORF">BV25DRAFT_781527</name>
</gene>
<evidence type="ECO:0000313" key="1">
    <source>
        <dbReference type="EMBL" id="KAI0061365.1"/>
    </source>
</evidence>
<evidence type="ECO:0000313" key="2">
    <source>
        <dbReference type="Proteomes" id="UP000814140"/>
    </source>
</evidence>
<protein>
    <submittedName>
        <fullName evidence="1">Uncharacterized protein</fullName>
    </submittedName>
</protein>
<dbReference type="EMBL" id="MU277213">
    <property type="protein sequence ID" value="KAI0061365.1"/>
    <property type="molecule type" value="Genomic_DNA"/>
</dbReference>